<protein>
    <recommendedName>
        <fullName evidence="4">P/Homo B domain-containing protein</fullName>
    </recommendedName>
</protein>
<keyword evidence="1" id="KW-0732">Signal</keyword>
<reference evidence="2 3" key="1">
    <citation type="submission" date="2019-10" db="EMBL/GenBank/DDBJ databases">
        <title>Rubrobacter sp nov SCSIO 52090 isolated from a deep-sea sediment in the South China Sea.</title>
        <authorList>
            <person name="Chen R.W."/>
        </authorList>
    </citation>
    <scope>NUCLEOTIDE SEQUENCE [LARGE SCALE GENOMIC DNA]</scope>
    <source>
        <strain evidence="2 3">SCSIO 52909</strain>
    </source>
</reference>
<feature type="signal peptide" evidence="1">
    <location>
        <begin position="1"/>
        <end position="26"/>
    </location>
</feature>
<evidence type="ECO:0000256" key="1">
    <source>
        <dbReference type="SAM" id="SignalP"/>
    </source>
</evidence>
<dbReference type="KEGG" id="rub:GBA63_05350"/>
<sequence>MRRAILLLAMLLAMILVIGSALPAAAANTKVVKKTFSSTQPITIPAGAPGATSGAAAPYPSEKSAGGFNRGKILDVNLRLKNYTHTFPDDVDVMLSHRGVNRTVLSDVGGQLDVSNITLALDDEAASPLPDSTQLTGGAFDPTNIGATDTFPAPAPTPSGLPALSGFDGRNPNGLWKLWVVDDAGGDVGQFAGGWSITIKARVRT</sequence>
<dbReference type="AlphaFoldDB" id="A0A6G8Q6M9"/>
<organism evidence="2 3">
    <name type="scientific">Rubrobacter tropicus</name>
    <dbReference type="NCBI Taxonomy" id="2653851"/>
    <lineage>
        <taxon>Bacteria</taxon>
        <taxon>Bacillati</taxon>
        <taxon>Actinomycetota</taxon>
        <taxon>Rubrobacteria</taxon>
        <taxon>Rubrobacterales</taxon>
        <taxon>Rubrobacteraceae</taxon>
        <taxon>Rubrobacter</taxon>
    </lineage>
</organism>
<gene>
    <name evidence="2" type="ORF">GBA63_05350</name>
</gene>
<proteinExistence type="predicted"/>
<dbReference type="Proteomes" id="UP000501452">
    <property type="component" value="Chromosome"/>
</dbReference>
<evidence type="ECO:0008006" key="4">
    <source>
        <dbReference type="Google" id="ProtNLM"/>
    </source>
</evidence>
<evidence type="ECO:0000313" key="3">
    <source>
        <dbReference type="Proteomes" id="UP000501452"/>
    </source>
</evidence>
<accession>A0A6G8Q6M9</accession>
<dbReference type="Gene3D" id="2.60.120.260">
    <property type="entry name" value="Galactose-binding domain-like"/>
    <property type="match status" value="1"/>
</dbReference>
<keyword evidence="3" id="KW-1185">Reference proteome</keyword>
<dbReference type="EMBL" id="CP045119">
    <property type="protein sequence ID" value="QIN82135.1"/>
    <property type="molecule type" value="Genomic_DNA"/>
</dbReference>
<evidence type="ECO:0000313" key="2">
    <source>
        <dbReference type="EMBL" id="QIN82135.1"/>
    </source>
</evidence>
<dbReference type="RefSeq" id="WP_166174170.1">
    <property type="nucleotide sequence ID" value="NZ_CP045119.1"/>
</dbReference>
<feature type="chain" id="PRO_5026225808" description="P/Homo B domain-containing protein" evidence="1">
    <location>
        <begin position="27"/>
        <end position="205"/>
    </location>
</feature>
<name>A0A6G8Q6M9_9ACTN</name>